<comment type="caution">
    <text evidence="1">The sequence shown here is derived from an EMBL/GenBank/DDBJ whole genome shotgun (WGS) entry which is preliminary data.</text>
</comment>
<dbReference type="InterPro" id="IPR011045">
    <property type="entry name" value="N2O_reductase_N"/>
</dbReference>
<evidence type="ECO:0000313" key="2">
    <source>
        <dbReference type="Proteomes" id="UP000549695"/>
    </source>
</evidence>
<name>A0A852VXK4_PSEA5</name>
<gene>
    <name evidence="1" type="ORF">HDA37_001828</name>
</gene>
<dbReference type="Proteomes" id="UP000549695">
    <property type="component" value="Unassembled WGS sequence"/>
</dbReference>
<dbReference type="AlphaFoldDB" id="A0A852VXK4"/>
<sequence>MGNVSADGRTLWPSGRYDREVYVLSTDDGHPIRRIPVGDGPHGLCMWPQPGRYPLGHTGITR</sequence>
<reference evidence="1 2" key="1">
    <citation type="submission" date="2020-07" db="EMBL/GenBank/DDBJ databases">
        <title>Sequencing the genomes of 1000 actinobacteria strains.</title>
        <authorList>
            <person name="Klenk H.-P."/>
        </authorList>
    </citation>
    <scope>NUCLEOTIDE SEQUENCE [LARGE SCALE GENOMIC DNA]</scope>
    <source>
        <strain evidence="1 2">DSM 44749</strain>
    </source>
</reference>
<organism evidence="1 2">
    <name type="scientific">Pseudonocardia alni</name>
    <name type="common">Amycolata alni</name>
    <dbReference type="NCBI Taxonomy" id="33907"/>
    <lineage>
        <taxon>Bacteria</taxon>
        <taxon>Bacillati</taxon>
        <taxon>Actinomycetota</taxon>
        <taxon>Actinomycetes</taxon>
        <taxon>Pseudonocardiales</taxon>
        <taxon>Pseudonocardiaceae</taxon>
        <taxon>Pseudonocardia</taxon>
    </lineage>
</organism>
<dbReference type="InterPro" id="IPR015943">
    <property type="entry name" value="WD40/YVTN_repeat-like_dom_sf"/>
</dbReference>
<keyword evidence="2" id="KW-1185">Reference proteome</keyword>
<proteinExistence type="predicted"/>
<accession>A0A852VXK4</accession>
<dbReference type="Gene3D" id="2.130.10.10">
    <property type="entry name" value="YVTN repeat-like/Quinoprotein amine dehydrogenase"/>
    <property type="match status" value="1"/>
</dbReference>
<dbReference type="RefSeq" id="WP_246352666.1">
    <property type="nucleotide sequence ID" value="NZ_BAAAJZ010000015.1"/>
</dbReference>
<dbReference type="EMBL" id="JACCCZ010000001">
    <property type="protein sequence ID" value="NYG01543.1"/>
    <property type="molecule type" value="Genomic_DNA"/>
</dbReference>
<evidence type="ECO:0000313" key="1">
    <source>
        <dbReference type="EMBL" id="NYG01543.1"/>
    </source>
</evidence>
<dbReference type="GeneID" id="98051609"/>
<dbReference type="SUPFAM" id="SSF50974">
    <property type="entry name" value="Nitrous oxide reductase, N-terminal domain"/>
    <property type="match status" value="1"/>
</dbReference>
<protein>
    <submittedName>
        <fullName evidence="1">Uncharacterized protein</fullName>
    </submittedName>
</protein>